<evidence type="ECO:0000313" key="4">
    <source>
        <dbReference type="Proteomes" id="UP000290545"/>
    </source>
</evidence>
<dbReference type="GO" id="GO:0140359">
    <property type="term" value="F:ABC-type transporter activity"/>
    <property type="evidence" value="ECO:0007669"/>
    <property type="project" value="InterPro"/>
</dbReference>
<comment type="caution">
    <text evidence="3">The sequence shown here is derived from an EMBL/GenBank/DDBJ whole genome shotgun (WGS) entry which is preliminary data.</text>
</comment>
<dbReference type="PANTHER" id="PTHR43471:SF12">
    <property type="entry name" value="HYPOTHETICAL MEMBRANE PROTEIN, CONSERVED"/>
    <property type="match status" value="1"/>
</dbReference>
<gene>
    <name evidence="3" type="ORF">ESB13_08345</name>
</gene>
<reference evidence="3 4" key="1">
    <citation type="submission" date="2019-01" db="EMBL/GenBank/DDBJ databases">
        <title>Filimonas sp. strain TTM-71.</title>
        <authorList>
            <person name="Chen W.-M."/>
        </authorList>
    </citation>
    <scope>NUCLEOTIDE SEQUENCE [LARGE SCALE GENOMIC DNA]</scope>
    <source>
        <strain evidence="3 4">TTM-71</strain>
    </source>
</reference>
<keyword evidence="4" id="KW-1185">Reference proteome</keyword>
<keyword evidence="1" id="KW-0472">Membrane</keyword>
<dbReference type="SUPFAM" id="SSF52317">
    <property type="entry name" value="Class I glutamine amidotransferase-like"/>
    <property type="match status" value="1"/>
</dbReference>
<evidence type="ECO:0000259" key="2">
    <source>
        <dbReference type="Pfam" id="PF09822"/>
    </source>
</evidence>
<feature type="transmembrane region" description="Helical" evidence="1">
    <location>
        <begin position="60"/>
        <end position="80"/>
    </location>
</feature>
<proteinExistence type="predicted"/>
<sequence length="767" mass="86209">MKTIIRIANTELKTLFYSPIAWFLIIIFLIQVGIPYTSILESLARDQEAGNRLNISFIEVIFYGRQGVFGSVMQNLYLYMPLLTMGLISRETSSGTIRLLYSSPIHVREIVLGKFLSIMVMCLMLVAVVGIFIFTTYFTIASPDTGLLLSSLLGLYLLLCAYAAIGLFMSSLTNYQVVAAVCTFVIIWVLYYVGNLWQGIAVVRNLTYFLSIAGRTNKMMNGLITTRDLLYFLLIIYMFIAITVYKLRSGMESKPAIVKTGRYLLIVAVTLVVGYISSIPSMIGYLDLSRDKKNTITPATQKVIAELGDAPLEVNAYTNLLDQFYEMGSPESYNSNLARWEPYMRFKHNIKLNNTLYYDTINSSSGNMMRWYPGKTLDQIAAQVAESKDMKTADFKKPDEIRKIIDLSKEPAWYTMQLKYKNRTTFLRVFPDNMRWPSETEVSAALKRLVSASMPKIVFVTGDYERDIHKLGDREYRMVTNLKSFRNSLLNQGFDVDTVALDKNDIPANITALVLADPRIALSATATQKLQHYIDKGGNLLIAGEPGKQEMINPLIKQFGVQLMDGILVYQSKDLQPDLATPFAAEGAPELYPALLHSHHDSAVVTMPDATALSISGSSGYTVKPLLQTDPNKSWLKKGKLVTDSAAVEFAPLEGDERSVFTTAASLTRKVNNKEQRIVIAGDADFLANKEQQRFNVRSINFLFNTAVFSWLSYGEFPIFTSRPSAIDTRVLVSKEQVKMLRTACLWILPGVLVLFGTVLLLRRKRK</sequence>
<dbReference type="InterPro" id="IPR029062">
    <property type="entry name" value="Class_I_gatase-like"/>
</dbReference>
<feature type="transmembrane region" description="Helical" evidence="1">
    <location>
        <begin position="115"/>
        <end position="140"/>
    </location>
</feature>
<dbReference type="GO" id="GO:0005886">
    <property type="term" value="C:plasma membrane"/>
    <property type="evidence" value="ECO:0007669"/>
    <property type="project" value="UniProtKB-SubCell"/>
</dbReference>
<dbReference type="Pfam" id="PF12679">
    <property type="entry name" value="ABC2_membrane_2"/>
    <property type="match status" value="1"/>
</dbReference>
<dbReference type="AlphaFoldDB" id="A0A4Q1DBF6"/>
<accession>A0A4Q1DBF6</accession>
<dbReference type="Proteomes" id="UP000290545">
    <property type="component" value="Unassembled WGS sequence"/>
</dbReference>
<dbReference type="EMBL" id="SDHZ01000001">
    <property type="protein sequence ID" value="RXK86794.1"/>
    <property type="molecule type" value="Genomic_DNA"/>
</dbReference>
<organism evidence="3 4">
    <name type="scientific">Filimonas effusa</name>
    <dbReference type="NCBI Taxonomy" id="2508721"/>
    <lineage>
        <taxon>Bacteria</taxon>
        <taxon>Pseudomonadati</taxon>
        <taxon>Bacteroidota</taxon>
        <taxon>Chitinophagia</taxon>
        <taxon>Chitinophagales</taxon>
        <taxon>Chitinophagaceae</taxon>
        <taxon>Filimonas</taxon>
    </lineage>
</organism>
<feature type="transmembrane region" description="Helical" evidence="1">
    <location>
        <begin position="146"/>
        <end position="168"/>
    </location>
</feature>
<dbReference type="OrthoDB" id="609779at2"/>
<dbReference type="RefSeq" id="WP_129002543.1">
    <property type="nucleotide sequence ID" value="NZ_SDHZ01000001.1"/>
</dbReference>
<dbReference type="InterPro" id="IPR019196">
    <property type="entry name" value="ABC_transp_unknown"/>
</dbReference>
<feature type="domain" description="ABC-type uncharacterised transport system" evidence="2">
    <location>
        <begin position="455"/>
        <end position="694"/>
    </location>
</feature>
<name>A0A4Q1DBF6_9BACT</name>
<keyword evidence="1" id="KW-0812">Transmembrane</keyword>
<feature type="transmembrane region" description="Helical" evidence="1">
    <location>
        <begin position="740"/>
        <end position="762"/>
    </location>
</feature>
<evidence type="ECO:0000313" key="3">
    <source>
        <dbReference type="EMBL" id="RXK86794.1"/>
    </source>
</evidence>
<dbReference type="Pfam" id="PF09822">
    <property type="entry name" value="ABC_transp_aux"/>
    <property type="match status" value="1"/>
</dbReference>
<protein>
    <submittedName>
        <fullName evidence="3">ABC transporter</fullName>
    </submittedName>
</protein>
<keyword evidence="1" id="KW-1133">Transmembrane helix</keyword>
<feature type="transmembrane region" description="Helical" evidence="1">
    <location>
        <begin position="20"/>
        <end position="40"/>
    </location>
</feature>
<feature type="transmembrane region" description="Helical" evidence="1">
    <location>
        <begin position="229"/>
        <end position="247"/>
    </location>
</feature>
<feature type="transmembrane region" description="Helical" evidence="1">
    <location>
        <begin position="175"/>
        <end position="193"/>
    </location>
</feature>
<evidence type="ECO:0000256" key="1">
    <source>
        <dbReference type="SAM" id="Phobius"/>
    </source>
</evidence>
<dbReference type="PANTHER" id="PTHR43471">
    <property type="entry name" value="ABC TRANSPORTER PERMEASE"/>
    <property type="match status" value="1"/>
</dbReference>
<feature type="transmembrane region" description="Helical" evidence="1">
    <location>
        <begin position="263"/>
        <end position="286"/>
    </location>
</feature>